<protein>
    <submittedName>
        <fullName evidence="2">Uncharacterized protein</fullName>
    </submittedName>
</protein>
<reference evidence="2" key="1">
    <citation type="journal article" date="2021" name="Proc. Natl. Acad. Sci. U.S.A.">
        <title>A Catalog of Tens of Thousands of Viruses from Human Metagenomes Reveals Hidden Associations with Chronic Diseases.</title>
        <authorList>
            <person name="Tisza M.J."/>
            <person name="Buck C.B."/>
        </authorList>
    </citation>
    <scope>NUCLEOTIDE SEQUENCE</scope>
    <source>
        <strain evidence="2">Ctnpt50</strain>
    </source>
</reference>
<keyword evidence="1" id="KW-0812">Transmembrane</keyword>
<name>A0A8S5SEN3_9CAUD</name>
<accession>A0A8S5SEN3</accession>
<dbReference type="EMBL" id="BK032577">
    <property type="protein sequence ID" value="DAF49122.1"/>
    <property type="molecule type" value="Genomic_DNA"/>
</dbReference>
<keyword evidence="1" id="KW-1133">Transmembrane helix</keyword>
<proteinExistence type="predicted"/>
<keyword evidence="1" id="KW-0472">Membrane</keyword>
<evidence type="ECO:0000256" key="1">
    <source>
        <dbReference type="SAM" id="Phobius"/>
    </source>
</evidence>
<sequence length="47" mass="5550">MLSIYPITYGVPYVFQFELPWLVWILFAPRMTHTFPPYGDGKANDEK</sequence>
<evidence type="ECO:0000313" key="2">
    <source>
        <dbReference type="EMBL" id="DAF49122.1"/>
    </source>
</evidence>
<organism evidence="2">
    <name type="scientific">Siphoviridae sp. ctnpt50</name>
    <dbReference type="NCBI Taxonomy" id="2827941"/>
    <lineage>
        <taxon>Viruses</taxon>
        <taxon>Duplodnaviria</taxon>
        <taxon>Heunggongvirae</taxon>
        <taxon>Uroviricota</taxon>
        <taxon>Caudoviricetes</taxon>
    </lineage>
</organism>
<feature type="transmembrane region" description="Helical" evidence="1">
    <location>
        <begin position="6"/>
        <end position="27"/>
    </location>
</feature>